<dbReference type="Pfam" id="PF03235">
    <property type="entry name" value="GmrSD_N"/>
    <property type="match status" value="1"/>
</dbReference>
<organism evidence="3 4">
    <name type="scientific">Bizionia algoritergicola</name>
    <dbReference type="NCBI Taxonomy" id="291187"/>
    <lineage>
        <taxon>Bacteria</taxon>
        <taxon>Pseudomonadati</taxon>
        <taxon>Bacteroidota</taxon>
        <taxon>Flavobacteriia</taxon>
        <taxon>Flavobacteriales</taxon>
        <taxon>Flavobacteriaceae</taxon>
        <taxon>Bizionia</taxon>
    </lineage>
</organism>
<keyword evidence="4" id="KW-1185">Reference proteome</keyword>
<dbReference type="PANTHER" id="PTHR35149">
    <property type="entry name" value="SLL5132 PROTEIN"/>
    <property type="match status" value="1"/>
</dbReference>
<reference evidence="3 4" key="1">
    <citation type="submission" date="2019-08" db="EMBL/GenBank/DDBJ databases">
        <title>Genomes of Antarctic Bizionia species.</title>
        <authorList>
            <person name="Bowman J.P."/>
        </authorList>
    </citation>
    <scope>NUCLEOTIDE SEQUENCE [LARGE SCALE GENOMIC DNA]</scope>
    <source>
        <strain evidence="3 4">APA-1</strain>
    </source>
</reference>
<evidence type="ECO:0000259" key="2">
    <source>
        <dbReference type="Pfam" id="PF07510"/>
    </source>
</evidence>
<evidence type="ECO:0000313" key="4">
    <source>
        <dbReference type="Proteomes" id="UP000324358"/>
    </source>
</evidence>
<protein>
    <submittedName>
        <fullName evidence="3">DUF262 domain-containing protein</fullName>
    </submittedName>
</protein>
<gene>
    <name evidence="3" type="ORF">ES675_06055</name>
</gene>
<sequence length="637" mass="75439">MNNTITLYSINELLEKQFYIPAYQRGYRWNKRQVEDLLNDIYTFSVKQHKMDGEFYCLQPIVVKKYQLEDNEKNIKATWEVVDGQQRLTTLRILLLYLVREHLNGQALEKEYGKALYTIEYQTREEISAFLDEIPIGNRDNIDSYHISKAYEYVNNWFDKQEKPRSARESILNTLVHDYNDKTNFNGVLQVIWYQINKDENAIDTFIRINLGKISLTNSELIKALFLQERFYGTNKDENENEIAKLRQLEIANDWDRIENTLQDDDFWWFLNESENKIPARIEFIFDLICEVEKKQDADLIKEIGTDRYATFRFFYQKLENTKNFESLNDTWKIVKDYFLTFQEWYSNPVLYHYIGFLIASGESLVNIKLYTEKDFETLAILQTKDDIETSLKKRIKKQFEHLKWKSIQNEPPFLDLSFSDKNKKTIREVLLLFNLQYMIQQSKFRIVLTKFPFKAFKDIIDENGNHTSWDVEHIDSFNTNGLKNEKTKVEWLETALIDIKIEDEDLYNQINTFIKNPKSGVSFDEIYSKIIALVGESENDEEVKNNIGNLTLLDAGTNRGYGNALFPTKRRKIIEKDTLGVFIPICTKNLFLKYFDTKGTSRTQWSSEDITTYRVVIEDTLTEFLPVKPQIVSSNE</sequence>
<proteinExistence type="predicted"/>
<evidence type="ECO:0000259" key="1">
    <source>
        <dbReference type="Pfam" id="PF03235"/>
    </source>
</evidence>
<dbReference type="OrthoDB" id="9798761at2"/>
<feature type="domain" description="GmrSD restriction endonucleases N-terminal" evidence="1">
    <location>
        <begin position="11"/>
        <end position="227"/>
    </location>
</feature>
<dbReference type="Pfam" id="PF07510">
    <property type="entry name" value="GmrSD_C"/>
    <property type="match status" value="1"/>
</dbReference>
<feature type="domain" description="GmrSD restriction endonucleases C-terminal" evidence="2">
    <location>
        <begin position="537"/>
        <end position="574"/>
    </location>
</feature>
<dbReference type="InterPro" id="IPR011089">
    <property type="entry name" value="GmrSD_C"/>
</dbReference>
<dbReference type="EMBL" id="VSKL01000002">
    <property type="protein sequence ID" value="TYB73224.1"/>
    <property type="molecule type" value="Genomic_DNA"/>
</dbReference>
<comment type="caution">
    <text evidence="3">The sequence shown here is derived from an EMBL/GenBank/DDBJ whole genome shotgun (WGS) entry which is preliminary data.</text>
</comment>
<evidence type="ECO:0000313" key="3">
    <source>
        <dbReference type="EMBL" id="TYB73224.1"/>
    </source>
</evidence>
<name>A0A5D0QYD9_9FLAO</name>
<dbReference type="InterPro" id="IPR004919">
    <property type="entry name" value="GmrSD_N"/>
</dbReference>
<dbReference type="PANTHER" id="PTHR35149:SF1">
    <property type="entry name" value="DUF5655 DOMAIN-CONTAINING PROTEIN"/>
    <property type="match status" value="1"/>
</dbReference>
<dbReference type="RefSeq" id="WP_066252839.1">
    <property type="nucleotide sequence ID" value="NZ_VSKL01000002.1"/>
</dbReference>
<dbReference type="AlphaFoldDB" id="A0A5D0QYD9"/>
<dbReference type="Proteomes" id="UP000324358">
    <property type="component" value="Unassembled WGS sequence"/>
</dbReference>
<accession>A0A5D0QYD9</accession>